<reference evidence="2 3" key="1">
    <citation type="submission" date="2014-06" db="EMBL/GenBank/DDBJ databases">
        <authorList>
            <person name="Swart Estienne"/>
        </authorList>
    </citation>
    <scope>NUCLEOTIDE SEQUENCE [LARGE SCALE GENOMIC DNA]</scope>
    <source>
        <strain evidence="2 3">130c</strain>
    </source>
</reference>
<gene>
    <name evidence="2" type="primary">Contig6262.g6697</name>
    <name evidence="2" type="ORF">STYLEM_8358</name>
</gene>
<sequence length="1021" mass="118519">MAQNLNNALLKKKKSLLEHRIVEKEQTMHTLLSHLNNKCQVFTTNKMKSEKSGEQDQESIVDEDVMNYKFEKGDYNLENYRNYNTQDQNLSFQSKSFGAQRQRYASYHQDIQKQQKTDDQIKIMDSFQSDNYLKVDNFSQKQQQNASNDHVDYFITQKDIISAREPRLAYIPKRIEQKAEQVQSHSNINGQLYINASIARSKLRTSNGSRFAIDDQKKEYKICKFDEHEFKQVVSNSFQQELQDLDRIQEFKKSNNQQPYIEQVLTFNLKFNKKQKIIEDLKRKKEMNQLINQQANNTLSGQAKGSNSQSRTRMSPIKTFPTQDIQKSLPQSKSQKQDAFKNFTQMSIYELRQHEKGILNLYEQNSHNRPQRLLHNKPESGSSNIFDIRLSQVEYDSIFDNAPSFQEKKAFIEVFRKKWKEDKGYCSMFDKRQAFRQAMLEKRKSMNKILNALDPRESPKRRPQTSMATQAGKRNSSQINAKKSVSPMRKIEDNFPEVSEIIDINVSGNTAQIHNPIQNSDTNNLNQFIQQLYQQPPLENKIVQNSRRSGMNFISKRISGNYNRDLSSSNIVSRAEFSSYVGKLSQKDISGDRKGNESKRDYQIKQVISLPQAKRRKNTSQPYSPASQKFISPDQSVRQLESQGNKNYESEKEFYNEQSQQYLSLNRIENNKPQAKSAFYQQTKNNQQNEYQDSSQNFDDKLKQSSYPISQTSIAGETEPDKPVKMIKDVTQPAIFTLPQNPISSSHFKYNFVKNKIESTRMENLSMSASLQYKLDEQRVNEKFQVLNQKNFQMQDQIRFGAQNVPDSPIERGKIHNFASSSLNARLNRRGSNQYVKMQKLIKQRNTMIINEYDKKMQYKESLEQKNQSFNYQSAQNNNNNNNTTSSIGKEGKQVIISKKSGKSRPKTSGQISVNMNKSLGQRAQTAANNGNRIIYKETNINPIYNQQDMSDLNNYDQVVSPLVAIKKKNISINEGKSISSHTNPEYSKLNSKELLPSINLELMQKSQDLLLDMSVQQIKD</sequence>
<accession>A0A078AC07</accession>
<feature type="region of interest" description="Disordered" evidence="1">
    <location>
        <begin position="455"/>
        <end position="487"/>
    </location>
</feature>
<proteinExistence type="predicted"/>
<feature type="region of interest" description="Disordered" evidence="1">
    <location>
        <begin position="294"/>
        <end position="314"/>
    </location>
</feature>
<dbReference type="Proteomes" id="UP000039865">
    <property type="component" value="Unassembled WGS sequence"/>
</dbReference>
<dbReference type="OrthoDB" id="10686902at2759"/>
<keyword evidence="3" id="KW-1185">Reference proteome</keyword>
<feature type="compositionally biased region" description="Basic and acidic residues" evidence="1">
    <location>
        <begin position="585"/>
        <end position="602"/>
    </location>
</feature>
<dbReference type="AlphaFoldDB" id="A0A078AC07"/>
<evidence type="ECO:0000256" key="1">
    <source>
        <dbReference type="SAM" id="MobiDB-lite"/>
    </source>
</evidence>
<name>A0A078AC07_STYLE</name>
<protein>
    <submittedName>
        <fullName evidence="2">Uncharacterized protein</fullName>
    </submittedName>
</protein>
<feature type="compositionally biased region" description="Polar residues" evidence="1">
    <location>
        <begin position="619"/>
        <end position="647"/>
    </location>
</feature>
<feature type="compositionally biased region" description="Polar residues" evidence="1">
    <location>
        <begin position="294"/>
        <end position="313"/>
    </location>
</feature>
<evidence type="ECO:0000313" key="2">
    <source>
        <dbReference type="EMBL" id="CDW79371.1"/>
    </source>
</evidence>
<evidence type="ECO:0000313" key="3">
    <source>
        <dbReference type="Proteomes" id="UP000039865"/>
    </source>
</evidence>
<feature type="region of interest" description="Disordered" evidence="1">
    <location>
        <begin position="897"/>
        <end position="925"/>
    </location>
</feature>
<dbReference type="InParanoid" id="A0A078AC07"/>
<feature type="compositionally biased region" description="Polar residues" evidence="1">
    <location>
        <begin position="464"/>
        <end position="483"/>
    </location>
</feature>
<organism evidence="2 3">
    <name type="scientific">Stylonychia lemnae</name>
    <name type="common">Ciliate</name>
    <dbReference type="NCBI Taxonomy" id="5949"/>
    <lineage>
        <taxon>Eukaryota</taxon>
        <taxon>Sar</taxon>
        <taxon>Alveolata</taxon>
        <taxon>Ciliophora</taxon>
        <taxon>Intramacronucleata</taxon>
        <taxon>Spirotrichea</taxon>
        <taxon>Stichotrichia</taxon>
        <taxon>Sporadotrichida</taxon>
        <taxon>Oxytrichidae</taxon>
        <taxon>Stylonychinae</taxon>
        <taxon>Stylonychia</taxon>
    </lineage>
</organism>
<feature type="region of interest" description="Disordered" evidence="1">
    <location>
        <begin position="583"/>
        <end position="602"/>
    </location>
</feature>
<dbReference type="EMBL" id="CCKQ01007931">
    <property type="protein sequence ID" value="CDW79371.1"/>
    <property type="molecule type" value="Genomic_DNA"/>
</dbReference>
<feature type="region of interest" description="Disordered" evidence="1">
    <location>
        <begin position="608"/>
        <end position="650"/>
    </location>
</feature>
<feature type="compositionally biased region" description="Polar residues" evidence="1">
    <location>
        <begin position="907"/>
        <end position="925"/>
    </location>
</feature>